<reference evidence="3 4" key="1">
    <citation type="submission" date="2012-04" db="EMBL/GenBank/DDBJ databases">
        <title>The Genome Sequence of Saprolegnia declina VS20.</title>
        <authorList>
            <consortium name="The Broad Institute Genome Sequencing Platform"/>
            <person name="Russ C."/>
            <person name="Nusbaum C."/>
            <person name="Tyler B."/>
            <person name="van West P."/>
            <person name="Dieguez-Uribeondo J."/>
            <person name="de Bruijn I."/>
            <person name="Tripathy S."/>
            <person name="Jiang R."/>
            <person name="Young S.K."/>
            <person name="Zeng Q."/>
            <person name="Gargeya S."/>
            <person name="Fitzgerald M."/>
            <person name="Haas B."/>
            <person name="Abouelleil A."/>
            <person name="Alvarado L."/>
            <person name="Arachchi H.M."/>
            <person name="Berlin A."/>
            <person name="Chapman S.B."/>
            <person name="Goldberg J."/>
            <person name="Griggs A."/>
            <person name="Gujja S."/>
            <person name="Hansen M."/>
            <person name="Howarth C."/>
            <person name="Imamovic A."/>
            <person name="Larimer J."/>
            <person name="McCowen C."/>
            <person name="Montmayeur A."/>
            <person name="Murphy C."/>
            <person name="Neiman D."/>
            <person name="Pearson M."/>
            <person name="Priest M."/>
            <person name="Roberts A."/>
            <person name="Saif S."/>
            <person name="Shea T."/>
            <person name="Sisk P."/>
            <person name="Sykes S."/>
            <person name="Wortman J."/>
            <person name="Nusbaum C."/>
            <person name="Birren B."/>
        </authorList>
    </citation>
    <scope>NUCLEOTIDE SEQUENCE [LARGE SCALE GENOMIC DNA]</scope>
    <source>
        <strain evidence="3 4">VS20</strain>
    </source>
</reference>
<dbReference type="RefSeq" id="XP_008607173.1">
    <property type="nucleotide sequence ID" value="XM_008608951.1"/>
</dbReference>
<evidence type="ECO:0000256" key="1">
    <source>
        <dbReference type="SAM" id="Coils"/>
    </source>
</evidence>
<proteinExistence type="predicted"/>
<feature type="coiled-coil region" evidence="1">
    <location>
        <begin position="221"/>
        <end position="281"/>
    </location>
</feature>
<dbReference type="OMA" id="LASIMCR"/>
<feature type="region of interest" description="Disordered" evidence="2">
    <location>
        <begin position="1"/>
        <end position="47"/>
    </location>
</feature>
<dbReference type="AlphaFoldDB" id="T0S8Y2"/>
<accession>T0S8Y2</accession>
<feature type="region of interest" description="Disordered" evidence="2">
    <location>
        <begin position="62"/>
        <end position="89"/>
    </location>
</feature>
<feature type="coiled-coil region" evidence="1">
    <location>
        <begin position="461"/>
        <end position="488"/>
    </location>
</feature>
<dbReference type="PANTHER" id="PTHR23159">
    <property type="entry name" value="CENTROSOMAL PROTEIN 2"/>
    <property type="match status" value="1"/>
</dbReference>
<dbReference type="STRING" id="1156394.T0S8Y2"/>
<dbReference type="OrthoDB" id="74035at2759"/>
<dbReference type="GeneID" id="19944047"/>
<dbReference type="eggNOG" id="ENOG502SGVV">
    <property type="taxonomic scope" value="Eukaryota"/>
</dbReference>
<evidence type="ECO:0000313" key="4">
    <source>
        <dbReference type="Proteomes" id="UP000030762"/>
    </source>
</evidence>
<dbReference type="VEuPathDB" id="FungiDB:SDRG_03320"/>
<dbReference type="PANTHER" id="PTHR23159:SF31">
    <property type="entry name" value="CENTROSOME-ASSOCIATED PROTEIN CEP250 ISOFORM X1"/>
    <property type="match status" value="1"/>
</dbReference>
<keyword evidence="1" id="KW-0175">Coiled coil</keyword>
<evidence type="ECO:0000313" key="3">
    <source>
        <dbReference type="EMBL" id="EQC39112.1"/>
    </source>
</evidence>
<keyword evidence="4" id="KW-1185">Reference proteome</keyword>
<dbReference type="Proteomes" id="UP000030762">
    <property type="component" value="Unassembled WGS sequence"/>
</dbReference>
<feature type="compositionally biased region" description="Polar residues" evidence="2">
    <location>
        <begin position="35"/>
        <end position="47"/>
    </location>
</feature>
<feature type="compositionally biased region" description="Polar residues" evidence="2">
    <location>
        <begin position="62"/>
        <end position="86"/>
    </location>
</feature>
<sequence>MASLNGLPPIPRSQQNWGKLPTSGQDKVAPGSARRLTSPQSASTTRRSLNVSMAHLSILRPNNSTASLVDASPRNQGDDGNQTPSEGDSEAFSLLLDSSTLSQSSARDGPDVHDELQRVQAHNSTLQNEVARLQESLVQRMRGNSKFVGGGQFRSSIATATSPKPISGCSNCFSLRAAIKKLKTDAKSAKPVVDDLQVKLSEGHVQRQALAVASAKKDQQLADALTRLESAEITIANQRAQLEELDADLQSLRGHAVGSSADATDELVAKLQQQIELTRDKQKLLDASHAQLECAHSDLAVARQQTSTLETALQSTTQLLDAARSAMDTLQAQARASATQIQQRELDTHALRVAHDQVLLQLRYDVESWKASAAAAQASSKQLVDENQVLTGRMAELELDQRKRMTAMEEMEREMQHSQLLRRKTSSELVGLNGRVDALLAELSAVKAERDAAISDHCALQTRLEAELDMARRQLKQLEKALLSKTCEHTTLEVKVRALEDARDAQCTRAAEMHSELRDQLEKLGVAQNQVLKQRGQVHALQTELKAVKVENDELATRLEAQHQLHTKALEKAMQSLVRLCVVAPTVNVHLSGQILPCKSVLPTDAIRSIVQKDILPVFSSIFLQHDEGTSSDGSSLDAWLQSLLKEMQTSIEKHLKSVFQS</sequence>
<protein>
    <submittedName>
        <fullName evidence="3">Uncharacterized protein</fullName>
    </submittedName>
</protein>
<feature type="compositionally biased region" description="Polar residues" evidence="2">
    <location>
        <begin position="12"/>
        <end position="25"/>
    </location>
</feature>
<gene>
    <name evidence="3" type="ORF">SDRG_03320</name>
</gene>
<organism evidence="3 4">
    <name type="scientific">Saprolegnia diclina (strain VS20)</name>
    <dbReference type="NCBI Taxonomy" id="1156394"/>
    <lineage>
        <taxon>Eukaryota</taxon>
        <taxon>Sar</taxon>
        <taxon>Stramenopiles</taxon>
        <taxon>Oomycota</taxon>
        <taxon>Saprolegniomycetes</taxon>
        <taxon>Saprolegniales</taxon>
        <taxon>Saprolegniaceae</taxon>
        <taxon>Saprolegnia</taxon>
    </lineage>
</organism>
<feature type="coiled-coil region" evidence="1">
    <location>
        <begin position="380"/>
        <end position="428"/>
    </location>
</feature>
<evidence type="ECO:0000256" key="2">
    <source>
        <dbReference type="SAM" id="MobiDB-lite"/>
    </source>
</evidence>
<name>T0S8Y2_SAPDV</name>
<dbReference type="EMBL" id="JH767139">
    <property type="protein sequence ID" value="EQC39112.1"/>
    <property type="molecule type" value="Genomic_DNA"/>
</dbReference>
<dbReference type="InParanoid" id="T0S8Y2"/>